<reference evidence="1 2" key="1">
    <citation type="submission" date="2017-04" db="EMBL/GenBank/DDBJ databases">
        <authorList>
            <person name="Afonso C.L."/>
            <person name="Miller P.J."/>
            <person name="Scott M.A."/>
            <person name="Spackman E."/>
            <person name="Goraichik I."/>
            <person name="Dimitrov K.M."/>
            <person name="Suarez D.L."/>
            <person name="Swayne D.E."/>
        </authorList>
    </citation>
    <scope>NUCLEOTIDE SEQUENCE [LARGE SCALE GENOMIC DNA]</scope>
    <source>
        <strain evidence="2">XA(T)</strain>
    </source>
</reference>
<accession>A0A1X9LK99</accession>
<keyword evidence="2" id="KW-1185">Reference proteome</keyword>
<gene>
    <name evidence="1" type="ORF">B5808_10160</name>
</gene>
<protein>
    <submittedName>
        <fullName evidence="1">Uncharacterized protein</fullName>
    </submittedName>
</protein>
<dbReference type="STRING" id="1619308.B5808_10160"/>
<evidence type="ECO:0000313" key="2">
    <source>
        <dbReference type="Proteomes" id="UP000192775"/>
    </source>
</evidence>
<sequence length="197" mass="21161">MTDRRRRKPLWRSELFLLALVLLLAIVAGLVSRTELGVVGVVLSGALLVLALVAAALLVVPLVRRGRPDAESARVTVAGVDLVDLPAELRVPVDDTRHRQTSLDAALARSGADLSAVLTPDATRWLGRELRVAVDLIAGDGEIHRVGFLPRDVDAQWSERLRELAAHGAVARVRAVARTTTRPYAVDVFLGPVPAAD</sequence>
<dbReference type="RefSeq" id="WP_085019685.1">
    <property type="nucleotide sequence ID" value="NZ_BMHD01000001.1"/>
</dbReference>
<dbReference type="EMBL" id="CP020715">
    <property type="protein sequence ID" value="ARJ05547.1"/>
    <property type="molecule type" value="Genomic_DNA"/>
</dbReference>
<dbReference type="KEGG" id="cphy:B5808_10160"/>
<dbReference type="AlphaFoldDB" id="A0A1X9LK99"/>
<organism evidence="1 2">
    <name type="scientific">Cnuibacter physcomitrellae</name>
    <dbReference type="NCBI Taxonomy" id="1619308"/>
    <lineage>
        <taxon>Bacteria</taxon>
        <taxon>Bacillati</taxon>
        <taxon>Actinomycetota</taxon>
        <taxon>Actinomycetes</taxon>
        <taxon>Micrococcales</taxon>
        <taxon>Microbacteriaceae</taxon>
        <taxon>Cnuibacter</taxon>
    </lineage>
</organism>
<dbReference type="Proteomes" id="UP000192775">
    <property type="component" value="Chromosome"/>
</dbReference>
<name>A0A1X9LK99_9MICO</name>
<evidence type="ECO:0000313" key="1">
    <source>
        <dbReference type="EMBL" id="ARJ05547.1"/>
    </source>
</evidence>
<proteinExistence type="predicted"/>